<dbReference type="GO" id="GO:0008270">
    <property type="term" value="F:zinc ion binding"/>
    <property type="evidence" value="ECO:0007669"/>
    <property type="project" value="UniProtKB-KW"/>
</dbReference>
<dbReference type="InterPro" id="IPR003656">
    <property type="entry name" value="Znf_BED"/>
</dbReference>
<protein>
    <recommendedName>
        <fullName evidence="8">BED-type domain-containing protein</fullName>
    </recommendedName>
</protein>
<dbReference type="EMBL" id="KB870810">
    <property type="protein sequence ID" value="EOA23128.1"/>
    <property type="molecule type" value="Genomic_DNA"/>
</dbReference>
<dbReference type="SMART" id="SM00614">
    <property type="entry name" value="ZnF_BED"/>
    <property type="match status" value="1"/>
</dbReference>
<dbReference type="InterPro" id="IPR052035">
    <property type="entry name" value="ZnF_BED_domain_contain"/>
</dbReference>
<evidence type="ECO:0000256" key="5">
    <source>
        <dbReference type="ARBA" id="ARBA00023163"/>
    </source>
</evidence>
<sequence>MDSSSPKPADDLKKEDIELDGEEVESPKAGHKKKKQETGSVPKVKPKIKKKCRVVPRSWVWDHFTRLAGVKDRCRCNYCTREMGCATTNGTSCLKNHLNICKEYKIWQECRNQTQQVINPTSDGDGSACLQLSRVSEEVFREATNEMLVLGELPLSFIESLAWKHFCSKVKLYKPHSRRTSTRDIVEKYVKKKAEMMKIIAANKQRISLTTDIWVAPTTGASYMVITGHFVDANWRLKKMIIGFKHVLDHTGETINSVLLDCLAEWGIRKIFTINVDNATANTNAMKKFKEAFSLVGHDALVLGGQFMHLRCCAHIINLVVKDGLRDLNKSVEAIRTAVQYVRGSSKRVHAFELKVESGKMTRGSLSLDCQTRWNSTFLMLTRALKFRSAFDRMEAEDKLYNDYFSESIDGIKRTGPPTKHDWDEIERLVRFLVIFYNSTLVVSASSNVCSYKCYNEIVTIERNLIALSTNSDEKLRSKANAMREKFN</sequence>
<gene>
    <name evidence="9" type="ORF">CARUB_v100024710mg</name>
</gene>
<keyword evidence="1" id="KW-0479">Metal-binding</keyword>
<organism evidence="9 10">
    <name type="scientific">Capsella rubella</name>
    <dbReference type="NCBI Taxonomy" id="81985"/>
    <lineage>
        <taxon>Eukaryota</taxon>
        <taxon>Viridiplantae</taxon>
        <taxon>Streptophyta</taxon>
        <taxon>Embryophyta</taxon>
        <taxon>Tracheophyta</taxon>
        <taxon>Spermatophyta</taxon>
        <taxon>Magnoliopsida</taxon>
        <taxon>eudicotyledons</taxon>
        <taxon>Gunneridae</taxon>
        <taxon>Pentapetalae</taxon>
        <taxon>rosids</taxon>
        <taxon>malvids</taxon>
        <taxon>Brassicales</taxon>
        <taxon>Brassicaceae</taxon>
        <taxon>Camelineae</taxon>
        <taxon>Capsella</taxon>
    </lineage>
</organism>
<dbReference type="PROSITE" id="PS50808">
    <property type="entry name" value="ZF_BED"/>
    <property type="match status" value="1"/>
</dbReference>
<dbReference type="AlphaFoldDB" id="R0HH52"/>
<keyword evidence="2 6" id="KW-0863">Zinc-finger</keyword>
<evidence type="ECO:0000313" key="9">
    <source>
        <dbReference type="EMBL" id="EOA23128.1"/>
    </source>
</evidence>
<reference evidence="10" key="1">
    <citation type="journal article" date="2013" name="Nat. Genet.">
        <title>The Capsella rubella genome and the genomic consequences of rapid mating system evolution.</title>
        <authorList>
            <person name="Slotte T."/>
            <person name="Hazzouri K.M."/>
            <person name="Agren J.A."/>
            <person name="Koenig D."/>
            <person name="Maumus F."/>
            <person name="Guo Y.L."/>
            <person name="Steige K."/>
            <person name="Platts A.E."/>
            <person name="Escobar J.S."/>
            <person name="Newman L.K."/>
            <person name="Wang W."/>
            <person name="Mandakova T."/>
            <person name="Vello E."/>
            <person name="Smith L.M."/>
            <person name="Henz S.R."/>
            <person name="Steffen J."/>
            <person name="Takuno S."/>
            <person name="Brandvain Y."/>
            <person name="Coop G."/>
            <person name="Andolfatto P."/>
            <person name="Hu T.T."/>
            <person name="Blanchette M."/>
            <person name="Clark R.M."/>
            <person name="Quesneville H."/>
            <person name="Nordborg M."/>
            <person name="Gaut B.S."/>
            <person name="Lysak M.A."/>
            <person name="Jenkins J."/>
            <person name="Grimwood J."/>
            <person name="Chapman J."/>
            <person name="Prochnik S."/>
            <person name="Shu S."/>
            <person name="Rokhsar D."/>
            <person name="Schmutz J."/>
            <person name="Weigel D."/>
            <person name="Wright S.I."/>
        </authorList>
    </citation>
    <scope>NUCLEOTIDE SEQUENCE [LARGE SCALE GENOMIC DNA]</scope>
    <source>
        <strain evidence="10">cv. Monte Gargano</strain>
    </source>
</reference>
<dbReference type="PANTHER" id="PTHR46481">
    <property type="entry name" value="ZINC FINGER BED DOMAIN-CONTAINING PROTEIN 4"/>
    <property type="match status" value="1"/>
</dbReference>
<keyword evidence="4" id="KW-0805">Transcription regulation</keyword>
<proteinExistence type="predicted"/>
<dbReference type="Proteomes" id="UP000029121">
    <property type="component" value="Unassembled WGS sequence"/>
</dbReference>
<evidence type="ECO:0000259" key="8">
    <source>
        <dbReference type="PROSITE" id="PS50808"/>
    </source>
</evidence>
<dbReference type="PANTHER" id="PTHR46481:SF2">
    <property type="entry name" value="BED-TYPE DOMAIN-CONTAINING PROTEIN"/>
    <property type="match status" value="1"/>
</dbReference>
<keyword evidence="3" id="KW-0862">Zinc</keyword>
<keyword evidence="5" id="KW-0804">Transcription</keyword>
<feature type="domain" description="BED-type" evidence="8">
    <location>
        <begin position="55"/>
        <end position="117"/>
    </location>
</feature>
<dbReference type="GO" id="GO:0003677">
    <property type="term" value="F:DNA binding"/>
    <property type="evidence" value="ECO:0007669"/>
    <property type="project" value="InterPro"/>
</dbReference>
<evidence type="ECO:0000256" key="6">
    <source>
        <dbReference type="PROSITE-ProRule" id="PRU00027"/>
    </source>
</evidence>
<dbReference type="STRING" id="81985.R0HH52"/>
<dbReference type="SUPFAM" id="SSF53098">
    <property type="entry name" value="Ribonuclease H-like"/>
    <property type="match status" value="1"/>
</dbReference>
<dbReference type="eggNOG" id="KOG1121">
    <property type="taxonomic scope" value="Eukaryota"/>
</dbReference>
<evidence type="ECO:0000256" key="7">
    <source>
        <dbReference type="SAM" id="MobiDB-lite"/>
    </source>
</evidence>
<keyword evidence="10" id="KW-1185">Reference proteome</keyword>
<accession>R0HH52</accession>
<evidence type="ECO:0000256" key="1">
    <source>
        <dbReference type="ARBA" id="ARBA00022723"/>
    </source>
</evidence>
<evidence type="ECO:0000313" key="10">
    <source>
        <dbReference type="Proteomes" id="UP000029121"/>
    </source>
</evidence>
<dbReference type="Pfam" id="PF02892">
    <property type="entry name" value="zf-BED"/>
    <property type="match status" value="1"/>
</dbReference>
<feature type="non-terminal residue" evidence="9">
    <location>
        <position position="488"/>
    </location>
</feature>
<name>R0HH52_9BRAS</name>
<evidence type="ECO:0000256" key="3">
    <source>
        <dbReference type="ARBA" id="ARBA00022833"/>
    </source>
</evidence>
<dbReference type="InterPro" id="IPR012337">
    <property type="entry name" value="RNaseH-like_sf"/>
</dbReference>
<evidence type="ECO:0000256" key="2">
    <source>
        <dbReference type="ARBA" id="ARBA00022771"/>
    </source>
</evidence>
<feature type="region of interest" description="Disordered" evidence="7">
    <location>
        <begin position="1"/>
        <end position="42"/>
    </location>
</feature>
<evidence type="ECO:0000256" key="4">
    <source>
        <dbReference type="ARBA" id="ARBA00023015"/>
    </source>
</evidence>